<evidence type="ECO:0000313" key="3">
    <source>
        <dbReference type="Proteomes" id="UP000256629"/>
    </source>
</evidence>
<sequence>MKLYIAILLSSLILFWGCKENGSNTENNIAYFGGEIINPNTKFVVLEKGGYKADTIKLDGRNRFLFKIDSLKEGLYSFKHGGEYQLILIEHNDSLLLRLNTLEFDESLVYTGKGAKKNNYFINEFLETEKEEKYILKLCQLDPENYQRRIDSLREIKLKKLDHFIKKHNSSDLFNKIALANINYTYYSSKEVYPFIHYGKNKGDVLKSLPNDFYSYRKDIDYNDNFFKNYHSYYTFLRHSFNTIALENHCDHTEDKYFRWSSLCYNLDRLHLIDSLVTDTDIKEELLYHFTIKYIAMSNNEKSNSEILEAYINKTNSEKSKTMMTNYANSIKQLVSGATLPSLQVLDYNNKEFEINSLIKSPTVVNFWSHIYHDHFKKSFNKITELREKYPEINFITINIDDVDLEKPKQILKDCRFNCDNQYLFKNPKESKKTLAIYPMTKTFILDKDQKIVSSNSNIFSHNFEEQLLGLINK</sequence>
<dbReference type="EMBL" id="QRDX01000002">
    <property type="protein sequence ID" value="RED49276.1"/>
    <property type="molecule type" value="Genomic_DNA"/>
</dbReference>
<comment type="caution">
    <text evidence="2">The sequence shown here is derived from an EMBL/GenBank/DDBJ whole genome shotgun (WGS) entry which is preliminary data.</text>
</comment>
<feature type="domain" description="Thioredoxin" evidence="1">
    <location>
        <begin position="334"/>
        <end position="474"/>
    </location>
</feature>
<protein>
    <recommendedName>
        <fullName evidence="1">Thioredoxin domain-containing protein</fullName>
    </recommendedName>
</protein>
<dbReference type="InterPro" id="IPR036249">
    <property type="entry name" value="Thioredoxin-like_sf"/>
</dbReference>
<dbReference type="SUPFAM" id="SSF52833">
    <property type="entry name" value="Thioredoxin-like"/>
    <property type="match status" value="1"/>
</dbReference>
<dbReference type="Proteomes" id="UP000256629">
    <property type="component" value="Unassembled WGS sequence"/>
</dbReference>
<evidence type="ECO:0000313" key="2">
    <source>
        <dbReference type="EMBL" id="RED49276.1"/>
    </source>
</evidence>
<keyword evidence="3" id="KW-1185">Reference proteome</keyword>
<dbReference type="Gene3D" id="3.40.30.10">
    <property type="entry name" value="Glutaredoxin"/>
    <property type="match status" value="1"/>
</dbReference>
<dbReference type="OrthoDB" id="1146847at2"/>
<reference evidence="2 3" key="1">
    <citation type="submission" date="2018-07" db="EMBL/GenBank/DDBJ databases">
        <title>Genomic Encyclopedia of Type Strains, Phase III (KMG-III): the genomes of soil and plant-associated and newly described type strains.</title>
        <authorList>
            <person name="Whitman W."/>
        </authorList>
    </citation>
    <scope>NUCLEOTIDE SEQUENCE [LARGE SCALE GENOMIC DNA]</scope>
    <source>
        <strain evidence="2 3">CECT 8487</strain>
    </source>
</reference>
<organism evidence="2 3">
    <name type="scientific">Seonamhaeicola aphaedonensis</name>
    <dbReference type="NCBI Taxonomy" id="1461338"/>
    <lineage>
        <taxon>Bacteria</taxon>
        <taxon>Pseudomonadati</taxon>
        <taxon>Bacteroidota</taxon>
        <taxon>Flavobacteriia</taxon>
        <taxon>Flavobacteriales</taxon>
        <taxon>Flavobacteriaceae</taxon>
    </lineage>
</organism>
<evidence type="ECO:0000259" key="1">
    <source>
        <dbReference type="PROSITE" id="PS51352"/>
    </source>
</evidence>
<dbReference type="RefSeq" id="WP_116039717.1">
    <property type="nucleotide sequence ID" value="NZ_QRDX01000002.1"/>
</dbReference>
<name>A0A3D9HK33_9FLAO</name>
<dbReference type="PROSITE" id="PS51352">
    <property type="entry name" value="THIOREDOXIN_2"/>
    <property type="match status" value="1"/>
</dbReference>
<gene>
    <name evidence="2" type="ORF">DFQ02_10238</name>
</gene>
<dbReference type="InterPro" id="IPR013766">
    <property type="entry name" value="Thioredoxin_domain"/>
</dbReference>
<proteinExistence type="predicted"/>
<accession>A0A3D9HK33</accession>
<dbReference type="AlphaFoldDB" id="A0A3D9HK33"/>